<evidence type="ECO:0000313" key="3">
    <source>
        <dbReference type="Proteomes" id="UP000054560"/>
    </source>
</evidence>
<sequence length="129" mass="15004">MVKARVTRESAQWRRQAQAVVRSAYTGGGTHRSVSNASRNRQKSPAPIPTLHKIRVDIHDQQPERRMSQVDAELRRRYDQAINDCGDEDKIIQISLYMSELELMRSHLDDQINEPSLKNYSRLRNFQDA</sequence>
<dbReference type="EMBL" id="KQ244080">
    <property type="protein sequence ID" value="KNC74795.1"/>
    <property type="molecule type" value="Genomic_DNA"/>
</dbReference>
<name>A0A0L0FDG3_9EUKA</name>
<dbReference type="GeneID" id="25913169"/>
<dbReference type="Proteomes" id="UP000054560">
    <property type="component" value="Unassembled WGS sequence"/>
</dbReference>
<organism evidence="2 3">
    <name type="scientific">Sphaeroforma arctica JP610</name>
    <dbReference type="NCBI Taxonomy" id="667725"/>
    <lineage>
        <taxon>Eukaryota</taxon>
        <taxon>Ichthyosporea</taxon>
        <taxon>Ichthyophonida</taxon>
        <taxon>Sphaeroforma</taxon>
    </lineage>
</organism>
<keyword evidence="3" id="KW-1185">Reference proteome</keyword>
<feature type="region of interest" description="Disordered" evidence="1">
    <location>
        <begin position="22"/>
        <end position="48"/>
    </location>
</feature>
<dbReference type="RefSeq" id="XP_014148697.1">
    <property type="nucleotide sequence ID" value="XM_014293222.1"/>
</dbReference>
<dbReference type="AlphaFoldDB" id="A0A0L0FDG3"/>
<accession>A0A0L0FDG3</accession>
<proteinExistence type="predicted"/>
<gene>
    <name evidence="2" type="ORF">SARC_12665</name>
</gene>
<evidence type="ECO:0000313" key="2">
    <source>
        <dbReference type="EMBL" id="KNC74795.1"/>
    </source>
</evidence>
<reference evidence="2 3" key="1">
    <citation type="submission" date="2011-02" db="EMBL/GenBank/DDBJ databases">
        <title>The Genome Sequence of Sphaeroforma arctica JP610.</title>
        <authorList>
            <consortium name="The Broad Institute Genome Sequencing Platform"/>
            <person name="Russ C."/>
            <person name="Cuomo C."/>
            <person name="Young S.K."/>
            <person name="Zeng Q."/>
            <person name="Gargeya S."/>
            <person name="Alvarado L."/>
            <person name="Berlin A."/>
            <person name="Chapman S.B."/>
            <person name="Chen Z."/>
            <person name="Freedman E."/>
            <person name="Gellesch M."/>
            <person name="Goldberg J."/>
            <person name="Griggs A."/>
            <person name="Gujja S."/>
            <person name="Heilman E."/>
            <person name="Heiman D."/>
            <person name="Howarth C."/>
            <person name="Mehta T."/>
            <person name="Neiman D."/>
            <person name="Pearson M."/>
            <person name="Roberts A."/>
            <person name="Saif S."/>
            <person name="Shea T."/>
            <person name="Shenoy N."/>
            <person name="Sisk P."/>
            <person name="Stolte C."/>
            <person name="Sykes S."/>
            <person name="White J."/>
            <person name="Yandava C."/>
            <person name="Burger G."/>
            <person name="Gray M.W."/>
            <person name="Holland P.W.H."/>
            <person name="King N."/>
            <person name="Lang F.B.F."/>
            <person name="Roger A.J."/>
            <person name="Ruiz-Trillo I."/>
            <person name="Haas B."/>
            <person name="Nusbaum C."/>
            <person name="Birren B."/>
        </authorList>
    </citation>
    <scope>NUCLEOTIDE SEQUENCE [LARGE SCALE GENOMIC DNA]</scope>
    <source>
        <strain evidence="2 3">JP610</strain>
    </source>
</reference>
<protein>
    <submittedName>
        <fullName evidence="2">Uncharacterized protein</fullName>
    </submittedName>
</protein>
<evidence type="ECO:0000256" key="1">
    <source>
        <dbReference type="SAM" id="MobiDB-lite"/>
    </source>
</evidence>